<feature type="compositionally biased region" description="Low complexity" evidence="3">
    <location>
        <begin position="520"/>
        <end position="531"/>
    </location>
</feature>
<evidence type="ECO:0000256" key="3">
    <source>
        <dbReference type="SAM" id="MobiDB-lite"/>
    </source>
</evidence>
<dbReference type="PANTHER" id="PTHR23176:SF129">
    <property type="entry name" value="RHO GTPASE ACTIVATING PROTEIN AT 16F, ISOFORM E-RELATED"/>
    <property type="match status" value="1"/>
</dbReference>
<evidence type="ECO:0000256" key="1">
    <source>
        <dbReference type="ARBA" id="ARBA00022468"/>
    </source>
</evidence>
<dbReference type="STRING" id="101127.A0A1X2GWQ1"/>
<feature type="compositionally biased region" description="Basic and acidic residues" evidence="3">
    <location>
        <begin position="829"/>
        <end position="841"/>
    </location>
</feature>
<dbReference type="EMBL" id="MCGT01000002">
    <property type="protein sequence ID" value="ORX62406.1"/>
    <property type="molecule type" value="Genomic_DNA"/>
</dbReference>
<feature type="region of interest" description="Disordered" evidence="3">
    <location>
        <begin position="829"/>
        <end position="873"/>
    </location>
</feature>
<gene>
    <name evidence="5" type="ORF">DM01DRAFT_1392554</name>
</gene>
<dbReference type="InterPro" id="IPR050729">
    <property type="entry name" value="Rho-GAP"/>
</dbReference>
<evidence type="ECO:0000259" key="4">
    <source>
        <dbReference type="PROSITE" id="PS50238"/>
    </source>
</evidence>
<feature type="compositionally biased region" description="Basic and acidic residues" evidence="3">
    <location>
        <begin position="338"/>
        <end position="348"/>
    </location>
</feature>
<feature type="region of interest" description="Disordered" evidence="3">
    <location>
        <begin position="285"/>
        <end position="305"/>
    </location>
</feature>
<dbReference type="Proteomes" id="UP000242146">
    <property type="component" value="Unassembled WGS sequence"/>
</dbReference>
<dbReference type="Gene3D" id="1.10.555.10">
    <property type="entry name" value="Rho GTPase activation protein"/>
    <property type="match status" value="1"/>
</dbReference>
<sequence>MSTKVVPLNALPSTSGTTLDELASQNAELWGIVMKQRADIQELEQSLLRITRERDNLLRHPQGNGLNWSQQQPERLQSRFLKHPTESLDRPVIPPAPHPLFPPSVLTTSPLPNRLATDHTALLAPVHAILDNDAQLFAKYQQAEAKQVEARMQPLDDRPTSSPAPPPATFLTGKSIQAIDHTILTNTKGQEVMALILSLRISSTNEELWRLEKTHFDLLMLDHLLRRLYPSFCESLDKLPDKTVFNARSYSKIQLAMATTERYLTTLFHTPFPDSEEVVQFLSTSLHPQKRAHPSTNQDGDTNPQHTIYLPDAQLMIHRRPVAIQGAETNKTVLTISDTKRSTSRDKQSSWSPLTLLGNSEKETDEWQQALRPITTVCVPTTSHKKPATLSLPALRPSPPSSPHTNFASSSSSSSTSSIRDGFGQFTTLDQIPTKASLPHRSNSDTSLYPGKLYSQPCTGSMEETKLPVMITSSHLRQRSSVDSAMYGVQDEKKTKQKAHRRTFWPRKIFSSANPPQPTSSPTSSSASSSPLAHPHGVFRGFLSRHSSDEVSPHKESSTSTPIFGVTLDEAIRVSKISENYELPAIVYRCIEFLEMKNAVYEEGIYRLSGSALKIKTLKREFDIVGDINLVSSTSHRDCDIHAISGLLKLWFRELPDHVLTDKLYRDFLAVLNMQDQKACVQELGRLVSLLPLSNYTLLRTLCAHLHRVVQNANVNKMNLRNIGIVFSPTLGIPAGIVCLFLSEFDYIFWTENKIKPTSRPSSPEPCPPSDPVSPLSDDDLGQVPPLPRRRRVHYVHQDGRSNRNSVQYADGAPECIVGMEQGIKSIEYLHESGGGDKFQQEEEDGTFDPPAAQSPAAQSLETWKIASGTKSS</sequence>
<feature type="region of interest" description="Disordered" evidence="3">
    <location>
        <begin position="486"/>
        <end position="533"/>
    </location>
</feature>
<dbReference type="SUPFAM" id="SSF48350">
    <property type="entry name" value="GTPase activation domain, GAP"/>
    <property type="match status" value="1"/>
</dbReference>
<dbReference type="GO" id="GO:0005096">
    <property type="term" value="F:GTPase activator activity"/>
    <property type="evidence" value="ECO:0007669"/>
    <property type="project" value="UniProtKB-KW"/>
</dbReference>
<organism evidence="5 6">
    <name type="scientific">Hesseltinella vesiculosa</name>
    <dbReference type="NCBI Taxonomy" id="101127"/>
    <lineage>
        <taxon>Eukaryota</taxon>
        <taxon>Fungi</taxon>
        <taxon>Fungi incertae sedis</taxon>
        <taxon>Mucoromycota</taxon>
        <taxon>Mucoromycotina</taxon>
        <taxon>Mucoromycetes</taxon>
        <taxon>Mucorales</taxon>
        <taxon>Cunninghamellaceae</taxon>
        <taxon>Hesseltinella</taxon>
    </lineage>
</organism>
<feature type="domain" description="Rho-GAP" evidence="4">
    <location>
        <begin position="566"/>
        <end position="756"/>
    </location>
</feature>
<feature type="compositionally biased region" description="Polar residues" evidence="3">
    <location>
        <begin position="294"/>
        <end position="305"/>
    </location>
</feature>
<dbReference type="Gene3D" id="3.30.1520.10">
    <property type="entry name" value="Phox-like domain"/>
    <property type="match status" value="1"/>
</dbReference>
<evidence type="ECO:0000256" key="2">
    <source>
        <dbReference type="SAM" id="Coils"/>
    </source>
</evidence>
<name>A0A1X2GWQ1_9FUNG</name>
<dbReference type="AlphaFoldDB" id="A0A1X2GWQ1"/>
<accession>A0A1X2GWQ1</accession>
<feature type="compositionally biased region" description="Pro residues" evidence="3">
    <location>
        <begin position="763"/>
        <end position="772"/>
    </location>
</feature>
<dbReference type="SUPFAM" id="SSF64268">
    <property type="entry name" value="PX domain"/>
    <property type="match status" value="1"/>
</dbReference>
<dbReference type="InterPro" id="IPR036871">
    <property type="entry name" value="PX_dom_sf"/>
</dbReference>
<dbReference type="PROSITE" id="PS50238">
    <property type="entry name" value="RHOGAP"/>
    <property type="match status" value="1"/>
</dbReference>
<dbReference type="OrthoDB" id="185175at2759"/>
<dbReference type="InterPro" id="IPR000198">
    <property type="entry name" value="RhoGAP_dom"/>
</dbReference>
<feature type="compositionally biased region" description="Low complexity" evidence="3">
    <location>
        <begin position="409"/>
        <end position="418"/>
    </location>
</feature>
<feature type="coiled-coil region" evidence="2">
    <location>
        <begin position="33"/>
        <end position="60"/>
    </location>
</feature>
<dbReference type="GO" id="GO:0035091">
    <property type="term" value="F:phosphatidylinositol binding"/>
    <property type="evidence" value="ECO:0007669"/>
    <property type="project" value="InterPro"/>
</dbReference>
<proteinExistence type="predicted"/>
<feature type="region of interest" description="Disordered" evidence="3">
    <location>
        <begin position="388"/>
        <end position="451"/>
    </location>
</feature>
<keyword evidence="1" id="KW-0343">GTPase activation</keyword>
<protein>
    <submittedName>
        <fullName evidence="5">RhoGAP-domain-containing protein</fullName>
    </submittedName>
</protein>
<dbReference type="GO" id="GO:0005737">
    <property type="term" value="C:cytoplasm"/>
    <property type="evidence" value="ECO:0007669"/>
    <property type="project" value="TreeGrafter"/>
</dbReference>
<dbReference type="PANTHER" id="PTHR23176">
    <property type="entry name" value="RHO/RAC/CDC GTPASE-ACTIVATING PROTEIN"/>
    <property type="match status" value="1"/>
</dbReference>
<feature type="region of interest" description="Disordered" evidence="3">
    <location>
        <begin position="338"/>
        <end position="357"/>
    </location>
</feature>
<dbReference type="SMART" id="SM00324">
    <property type="entry name" value="RhoGAP"/>
    <property type="match status" value="1"/>
</dbReference>
<keyword evidence="6" id="KW-1185">Reference proteome</keyword>
<reference evidence="5 6" key="1">
    <citation type="submission" date="2016-07" db="EMBL/GenBank/DDBJ databases">
        <title>Pervasive Adenine N6-methylation of Active Genes in Fungi.</title>
        <authorList>
            <consortium name="DOE Joint Genome Institute"/>
            <person name="Mondo S.J."/>
            <person name="Dannebaum R.O."/>
            <person name="Kuo R.C."/>
            <person name="Labutti K."/>
            <person name="Haridas S."/>
            <person name="Kuo A."/>
            <person name="Salamov A."/>
            <person name="Ahrendt S.R."/>
            <person name="Lipzen A."/>
            <person name="Sullivan W."/>
            <person name="Andreopoulos W.B."/>
            <person name="Clum A."/>
            <person name="Lindquist E."/>
            <person name="Daum C."/>
            <person name="Ramamoorthy G.K."/>
            <person name="Gryganskyi A."/>
            <person name="Culley D."/>
            <person name="Magnuson J.K."/>
            <person name="James T.Y."/>
            <person name="O'Malley M.A."/>
            <person name="Stajich J.E."/>
            <person name="Spatafora J.W."/>
            <person name="Visel A."/>
            <person name="Grigoriev I.V."/>
        </authorList>
    </citation>
    <scope>NUCLEOTIDE SEQUENCE [LARGE SCALE GENOMIC DNA]</scope>
    <source>
        <strain evidence="5 6">NRRL 3301</strain>
    </source>
</reference>
<dbReference type="InterPro" id="IPR008936">
    <property type="entry name" value="Rho_GTPase_activation_prot"/>
</dbReference>
<evidence type="ECO:0000313" key="6">
    <source>
        <dbReference type="Proteomes" id="UP000242146"/>
    </source>
</evidence>
<keyword evidence="2" id="KW-0175">Coiled coil</keyword>
<comment type="caution">
    <text evidence="5">The sequence shown here is derived from an EMBL/GenBank/DDBJ whole genome shotgun (WGS) entry which is preliminary data.</text>
</comment>
<feature type="region of interest" description="Disordered" evidence="3">
    <location>
        <begin position="756"/>
        <end position="808"/>
    </location>
</feature>
<feature type="compositionally biased region" description="Low complexity" evidence="3">
    <location>
        <begin position="850"/>
        <end position="860"/>
    </location>
</feature>
<dbReference type="Pfam" id="PF00620">
    <property type="entry name" value="RhoGAP"/>
    <property type="match status" value="1"/>
</dbReference>
<feature type="compositionally biased region" description="Basic residues" evidence="3">
    <location>
        <begin position="495"/>
        <end position="505"/>
    </location>
</feature>
<evidence type="ECO:0000313" key="5">
    <source>
        <dbReference type="EMBL" id="ORX62406.1"/>
    </source>
</evidence>
<dbReference type="GO" id="GO:0007165">
    <property type="term" value="P:signal transduction"/>
    <property type="evidence" value="ECO:0007669"/>
    <property type="project" value="InterPro"/>
</dbReference>